<organism evidence="1 2">
    <name type="scientific">Globodera rostochiensis</name>
    <name type="common">Golden nematode worm</name>
    <name type="synonym">Heterodera rostochiensis</name>
    <dbReference type="NCBI Taxonomy" id="31243"/>
    <lineage>
        <taxon>Eukaryota</taxon>
        <taxon>Metazoa</taxon>
        <taxon>Ecdysozoa</taxon>
        <taxon>Nematoda</taxon>
        <taxon>Chromadorea</taxon>
        <taxon>Rhabditida</taxon>
        <taxon>Tylenchina</taxon>
        <taxon>Tylenchomorpha</taxon>
        <taxon>Tylenchoidea</taxon>
        <taxon>Heteroderidae</taxon>
        <taxon>Heteroderinae</taxon>
        <taxon>Globodera</taxon>
    </lineage>
</organism>
<accession>A0A914H6A6</accession>
<protein>
    <submittedName>
        <fullName evidence="2">Uncharacterized protein</fullName>
    </submittedName>
</protein>
<sequence length="145" mass="15601">MVPSEVSCTVTTQGAKQSGLCTLTLQGPKRSGLHLNFARGGICNVFHEAACLKPALFEALVDVRVDERVDEHLAVKEQQAGHNTAGDYTPCDLRGVRRNSECQHRHSNISPLTTPKITVREHLTLAARQPVKKTVSGKGPSAPPG</sequence>
<keyword evidence="1" id="KW-1185">Reference proteome</keyword>
<reference evidence="2" key="1">
    <citation type="submission" date="2022-11" db="UniProtKB">
        <authorList>
            <consortium name="WormBaseParasite"/>
        </authorList>
    </citation>
    <scope>IDENTIFICATION</scope>
</reference>
<dbReference type="Proteomes" id="UP000887572">
    <property type="component" value="Unplaced"/>
</dbReference>
<evidence type="ECO:0000313" key="1">
    <source>
        <dbReference type="Proteomes" id="UP000887572"/>
    </source>
</evidence>
<dbReference type="WBParaSite" id="Gr19_v10_g14084.t1">
    <property type="protein sequence ID" value="Gr19_v10_g14084.t1"/>
    <property type="gene ID" value="Gr19_v10_g14084"/>
</dbReference>
<evidence type="ECO:0000313" key="2">
    <source>
        <dbReference type="WBParaSite" id="Gr19_v10_g14084.t1"/>
    </source>
</evidence>
<dbReference type="AlphaFoldDB" id="A0A914H6A6"/>
<proteinExistence type="predicted"/>
<name>A0A914H6A6_GLORO</name>